<comment type="caution">
    <text evidence="1">The sequence shown here is derived from an EMBL/GenBank/DDBJ whole genome shotgun (WGS) entry which is preliminary data.</text>
</comment>
<protein>
    <submittedName>
        <fullName evidence="1">Uncharacterized protein</fullName>
    </submittedName>
</protein>
<evidence type="ECO:0000313" key="2">
    <source>
        <dbReference type="Proteomes" id="UP000469430"/>
    </source>
</evidence>
<dbReference type="RefSeq" id="WP_161390558.1">
    <property type="nucleotide sequence ID" value="NZ_JBHSCP010000001.1"/>
</dbReference>
<gene>
    <name evidence="1" type="ORF">GRI97_08210</name>
</gene>
<sequence length="141" mass="15295">MSSTDAVQQNFADRLSNVLRRYEHEGHGTKASLAAKIDEEARDLTRWANGTTMPGHTLVMLLGELPRHLADELIRPCGLKLISRDAPADANVLSAAAAAADFASDVASRLADGEYCHRDQEATRQKAQRTITELAKLGDAL</sequence>
<dbReference type="OrthoDB" id="7511138at2"/>
<organism evidence="1 2">
    <name type="scientific">Croceibacterium xixiisoli</name>
    <dbReference type="NCBI Taxonomy" id="1476466"/>
    <lineage>
        <taxon>Bacteria</taxon>
        <taxon>Pseudomonadati</taxon>
        <taxon>Pseudomonadota</taxon>
        <taxon>Alphaproteobacteria</taxon>
        <taxon>Sphingomonadales</taxon>
        <taxon>Erythrobacteraceae</taxon>
        <taxon>Croceibacterium</taxon>
    </lineage>
</organism>
<keyword evidence="2" id="KW-1185">Reference proteome</keyword>
<evidence type="ECO:0000313" key="1">
    <source>
        <dbReference type="EMBL" id="MXO98970.1"/>
    </source>
</evidence>
<dbReference type="EMBL" id="WTYJ01000001">
    <property type="protein sequence ID" value="MXO98970.1"/>
    <property type="molecule type" value="Genomic_DNA"/>
</dbReference>
<accession>A0A6I4TUV2</accession>
<reference evidence="1 2" key="1">
    <citation type="submission" date="2019-12" db="EMBL/GenBank/DDBJ databases">
        <title>Genomic-based taxomic classification of the family Erythrobacteraceae.</title>
        <authorList>
            <person name="Xu L."/>
        </authorList>
    </citation>
    <scope>NUCLEOTIDE SEQUENCE [LARGE SCALE GENOMIC DNA]</scope>
    <source>
        <strain evidence="1 2">S36</strain>
    </source>
</reference>
<proteinExistence type="predicted"/>
<name>A0A6I4TUV2_9SPHN</name>
<dbReference type="AlphaFoldDB" id="A0A6I4TUV2"/>
<dbReference type="Proteomes" id="UP000469430">
    <property type="component" value="Unassembled WGS sequence"/>
</dbReference>